<dbReference type="GO" id="GO:0003677">
    <property type="term" value="F:DNA binding"/>
    <property type="evidence" value="ECO:0007669"/>
    <property type="project" value="InterPro"/>
</dbReference>
<gene>
    <name evidence="3" type="ORF">JQS43_08410</name>
</gene>
<dbReference type="PANTHER" id="PTHR33055">
    <property type="entry name" value="TRANSPOSASE FOR INSERTION SEQUENCE ELEMENT IS1111A"/>
    <property type="match status" value="1"/>
</dbReference>
<dbReference type="AlphaFoldDB" id="A0A895YLC6"/>
<dbReference type="KEGG" id="nhy:JQS43_08410"/>
<evidence type="ECO:0000259" key="1">
    <source>
        <dbReference type="Pfam" id="PF01548"/>
    </source>
</evidence>
<dbReference type="PANTHER" id="PTHR33055:SF15">
    <property type="entry name" value="TRANSPOSASE-RELATED"/>
    <property type="match status" value="1"/>
</dbReference>
<feature type="domain" description="Transposase IS116/IS110/IS902 C-terminal" evidence="2">
    <location>
        <begin position="275"/>
        <end position="357"/>
    </location>
</feature>
<keyword evidence="4" id="KW-1185">Reference proteome</keyword>
<dbReference type="NCBIfam" id="NF033542">
    <property type="entry name" value="transpos_IS110"/>
    <property type="match status" value="1"/>
</dbReference>
<dbReference type="EMBL" id="CP070499">
    <property type="protein sequence ID" value="QSB16299.1"/>
    <property type="molecule type" value="Genomic_DNA"/>
</dbReference>
<feature type="domain" description="Transposase IS110-like N-terminal" evidence="1">
    <location>
        <begin position="19"/>
        <end position="170"/>
    </location>
</feature>
<dbReference type="InterPro" id="IPR047650">
    <property type="entry name" value="Transpos_IS110"/>
</dbReference>
<dbReference type="InterPro" id="IPR002525">
    <property type="entry name" value="Transp_IS110-like_N"/>
</dbReference>
<dbReference type="GO" id="GO:0004803">
    <property type="term" value="F:transposase activity"/>
    <property type="evidence" value="ECO:0007669"/>
    <property type="project" value="InterPro"/>
</dbReference>
<sequence>MVRDRMEARLEIIYTHVGGIDVHKKQVTVTARTPDPKRDRRWETTRTFRAFYADLLKMASWLVVERGVRHVAMESTGPYWWPVYSALREVAGPELTIEVVNAAHVKAVPGRKTDVKDAAWLAQLMEVGLLRGSFVPPEQVRVMRDWSRYLTKLTQERSREKQRLLKMLEAAGIKLDNVASDTFGVSGRLMLEALVAGERDPQVLAGLARGVLRNKASDLRLALAGRFTAHHGEMVGLHLARIDHLEQMVGQVKDKIGRLGGEQPGGLVAPFAAQARLLMSIPGLGERAATVIISEIGVDMGRFPTGKHLAAWAGLAPGNNESAGRRRRSRHRKGNSHVQSILVEAALSVSRTRTRLGARFHRLHRRFGGRTSPGAAKKAAFAVAHTLIKVIWSVLSTGVAYQDLGHDYYTRRLDPHMQTKKLVAQLEMLSGKKIVFVDDGGEATA</sequence>
<accession>A0A895YLC6</accession>
<dbReference type="InterPro" id="IPR003346">
    <property type="entry name" value="Transposase_20"/>
</dbReference>
<dbReference type="GO" id="GO:0006313">
    <property type="term" value="P:DNA transposition"/>
    <property type="evidence" value="ECO:0007669"/>
    <property type="project" value="InterPro"/>
</dbReference>
<protein>
    <submittedName>
        <fullName evidence="3">IS110 family transposase</fullName>
    </submittedName>
</protein>
<reference evidence="3" key="1">
    <citation type="submission" date="2021-02" db="EMBL/GenBank/DDBJ databases">
        <title>Natrosporangium hydrolyticum gen. nov., sp. nov, a haloalkaliphilic actinobacterium from a soda solonchak soil.</title>
        <authorList>
            <person name="Sorokin D.Y."/>
            <person name="Khijniak T.V."/>
            <person name="Zakharycheva A.P."/>
            <person name="Boueva O.V."/>
            <person name="Ariskina E.V."/>
            <person name="Hahnke R.L."/>
            <person name="Bunk B."/>
            <person name="Sproer C."/>
            <person name="Schumann P."/>
            <person name="Evtushenko L.I."/>
            <person name="Kublanov I.V."/>
        </authorList>
    </citation>
    <scope>NUCLEOTIDE SEQUENCE</scope>
    <source>
        <strain evidence="3">DSM 106523</strain>
    </source>
</reference>
<name>A0A895YLC6_9ACTN</name>
<dbReference type="Pfam" id="PF02371">
    <property type="entry name" value="Transposase_20"/>
    <property type="match status" value="1"/>
</dbReference>
<evidence type="ECO:0000259" key="2">
    <source>
        <dbReference type="Pfam" id="PF02371"/>
    </source>
</evidence>
<dbReference type="Proteomes" id="UP000662857">
    <property type="component" value="Chromosome"/>
</dbReference>
<evidence type="ECO:0000313" key="4">
    <source>
        <dbReference type="Proteomes" id="UP000662857"/>
    </source>
</evidence>
<proteinExistence type="predicted"/>
<dbReference type="Pfam" id="PF01548">
    <property type="entry name" value="DEDD_Tnp_IS110"/>
    <property type="match status" value="1"/>
</dbReference>
<organism evidence="3 4">
    <name type="scientific">Natronosporangium hydrolyticum</name>
    <dbReference type="NCBI Taxonomy" id="2811111"/>
    <lineage>
        <taxon>Bacteria</taxon>
        <taxon>Bacillati</taxon>
        <taxon>Actinomycetota</taxon>
        <taxon>Actinomycetes</taxon>
        <taxon>Micromonosporales</taxon>
        <taxon>Micromonosporaceae</taxon>
        <taxon>Natronosporangium</taxon>
    </lineage>
</organism>
<evidence type="ECO:0000313" key="3">
    <source>
        <dbReference type="EMBL" id="QSB16299.1"/>
    </source>
</evidence>